<evidence type="ECO:0000313" key="11">
    <source>
        <dbReference type="EMBL" id="AEW06362.1"/>
    </source>
</evidence>
<dbReference type="PANTHER" id="PTHR43509:SF1">
    <property type="entry name" value="SULFATE ADENYLYLTRANSFERASE"/>
    <property type="match status" value="1"/>
</dbReference>
<dbReference type="InterPro" id="IPR015947">
    <property type="entry name" value="PUA-like_sf"/>
</dbReference>
<dbReference type="InterPro" id="IPR025980">
    <property type="entry name" value="ATP-Sase_PUA-like_dom"/>
</dbReference>
<evidence type="ECO:0000259" key="9">
    <source>
        <dbReference type="Pfam" id="PF01747"/>
    </source>
</evidence>
<dbReference type="InterPro" id="IPR020792">
    <property type="entry name" value="SO4_adenylyltransferase_pro"/>
</dbReference>
<dbReference type="InterPro" id="IPR014729">
    <property type="entry name" value="Rossmann-like_a/b/a_fold"/>
</dbReference>
<dbReference type="EC" id="2.7.7.4" evidence="8"/>
<dbReference type="GO" id="GO:0004781">
    <property type="term" value="F:sulfate adenylyltransferase (ATP) activity"/>
    <property type="evidence" value="ECO:0007669"/>
    <property type="project" value="UniProtKB-UniRule"/>
</dbReference>
<keyword evidence="2 8" id="KW-0808">Transferase</keyword>
<evidence type="ECO:0000256" key="5">
    <source>
        <dbReference type="ARBA" id="ARBA00022840"/>
    </source>
</evidence>
<dbReference type="Gene3D" id="3.10.400.10">
    <property type="entry name" value="Sulfate adenylyltransferase"/>
    <property type="match status" value="1"/>
</dbReference>
<keyword evidence="4 8" id="KW-0547">Nucleotide-binding</keyword>
<dbReference type="UniPathway" id="UPA00140">
    <property type="reaction ID" value="UER00204"/>
</dbReference>
<feature type="domain" description="ATP-sulfurylase PUA-like" evidence="10">
    <location>
        <begin position="13"/>
        <end position="163"/>
    </location>
</feature>
<dbReference type="GO" id="GO:0070814">
    <property type="term" value="P:hydrogen sulfide biosynthetic process"/>
    <property type="evidence" value="ECO:0007669"/>
    <property type="project" value="UniProtKB-UniRule"/>
</dbReference>
<comment type="catalytic activity">
    <reaction evidence="7 8">
        <text>sulfate + ATP + H(+) = adenosine 5'-phosphosulfate + diphosphate</text>
        <dbReference type="Rhea" id="RHEA:18133"/>
        <dbReference type="ChEBI" id="CHEBI:15378"/>
        <dbReference type="ChEBI" id="CHEBI:16189"/>
        <dbReference type="ChEBI" id="CHEBI:30616"/>
        <dbReference type="ChEBI" id="CHEBI:33019"/>
        <dbReference type="ChEBI" id="CHEBI:58243"/>
        <dbReference type="EC" id="2.7.7.4"/>
    </reaction>
</comment>
<dbReference type="PATRIC" id="fig|679936.5.peg.2996"/>
<proteinExistence type="inferred from homology"/>
<comment type="similarity">
    <text evidence="6 8">Belongs to the sulfate adenylyltransferase family.</text>
</comment>
<dbReference type="Proteomes" id="UP000005439">
    <property type="component" value="Chromosome"/>
</dbReference>
<dbReference type="HAMAP" id="MF_00066">
    <property type="entry name" value="Sulf_adenylyltr"/>
    <property type="match status" value="1"/>
</dbReference>
<evidence type="ECO:0000256" key="1">
    <source>
        <dbReference type="ARBA" id="ARBA00005048"/>
    </source>
</evidence>
<evidence type="ECO:0000259" key="10">
    <source>
        <dbReference type="Pfam" id="PF14306"/>
    </source>
</evidence>
<comment type="pathway">
    <text evidence="1 8">Sulfur metabolism; hydrogen sulfide biosynthesis; sulfite from sulfate: step 1/3.</text>
</comment>
<sequence length="386" mass="43553">MRVTSIAEQTTRTLSEPMLPPAIARELAFTLSHAPTVELSAFAFYDAWCLSTGVYTPLNGFMTKEETQAVLDSWRLPDGSVWPLPVTLPIEPEDAARVQKSPWIRLTVQGRIVGIMQVTDVFWQDPEEEALAVYGTYDEKHPGVFRTLASSPVRAAGPVVLFQAPPFAFTPTWTPRQMQQEIRRRHWQTVAAFQTRNPLHRGHEYLHKVTLEWVDGLVIHPLVGETKADDIPAHIRGLVYETLLTHYYPKDRVLLSGFPASMRYAGPREAVFHAVTRKNYGFTHFIVGRDHAGVGDFYDPRASQSVFDQFSPEEIGIRIISAEPAYYCRACGQMATRRTCPHGPTDHESPSGTRVRRALSQNQAVPDTILRPEVADILRAYYRTQA</sequence>
<evidence type="ECO:0000256" key="8">
    <source>
        <dbReference type="HAMAP-Rule" id="MF_00066"/>
    </source>
</evidence>
<dbReference type="STRING" id="679936.Sulac_2901"/>
<name>G8TZN2_SULAD</name>
<evidence type="ECO:0000256" key="2">
    <source>
        <dbReference type="ARBA" id="ARBA00022679"/>
    </source>
</evidence>
<dbReference type="HOGENOM" id="CLU_022950_1_1_9"/>
<accession>G8TZN2</accession>
<dbReference type="KEGG" id="sap:Sulac_2901"/>
<dbReference type="CDD" id="cd00517">
    <property type="entry name" value="ATPS"/>
    <property type="match status" value="1"/>
</dbReference>
<evidence type="ECO:0000313" key="12">
    <source>
        <dbReference type="Proteomes" id="UP000005439"/>
    </source>
</evidence>
<gene>
    <name evidence="8" type="primary">sat</name>
    <name evidence="11" type="ordered locus">Sulac_2901</name>
</gene>
<dbReference type="EMBL" id="CP003179">
    <property type="protein sequence ID" value="AEW06362.1"/>
    <property type="molecule type" value="Genomic_DNA"/>
</dbReference>
<dbReference type="SUPFAM" id="SSF52374">
    <property type="entry name" value="Nucleotidylyl transferase"/>
    <property type="match status" value="1"/>
</dbReference>
<dbReference type="PANTHER" id="PTHR43509">
    <property type="match status" value="1"/>
</dbReference>
<evidence type="ECO:0000256" key="7">
    <source>
        <dbReference type="ARBA" id="ARBA00049370"/>
    </source>
</evidence>
<keyword evidence="5 8" id="KW-0067">ATP-binding</keyword>
<evidence type="ECO:0000256" key="4">
    <source>
        <dbReference type="ARBA" id="ARBA00022741"/>
    </source>
</evidence>
<reference evidence="12" key="1">
    <citation type="submission" date="2011-12" db="EMBL/GenBank/DDBJ databases">
        <title>The complete genome of chromosome of Sulfobacillus acidophilus DSM 10332.</title>
        <authorList>
            <person name="Lucas S."/>
            <person name="Han J."/>
            <person name="Lapidus A."/>
            <person name="Bruce D."/>
            <person name="Goodwin L."/>
            <person name="Pitluck S."/>
            <person name="Peters L."/>
            <person name="Kyrpides N."/>
            <person name="Mavromatis K."/>
            <person name="Ivanova N."/>
            <person name="Mikhailova N."/>
            <person name="Chertkov O."/>
            <person name="Saunders E."/>
            <person name="Detter J.C."/>
            <person name="Tapia R."/>
            <person name="Han C."/>
            <person name="Land M."/>
            <person name="Hauser L."/>
            <person name="Markowitz V."/>
            <person name="Cheng J.-F."/>
            <person name="Hugenholtz P."/>
            <person name="Woyke T."/>
            <person name="Wu D."/>
            <person name="Pukall R."/>
            <person name="Gehrich-Schroeter G."/>
            <person name="Schneider S."/>
            <person name="Klenk H.-P."/>
            <person name="Eisen J.A."/>
        </authorList>
    </citation>
    <scope>NUCLEOTIDE SEQUENCE [LARGE SCALE GENOMIC DNA]</scope>
    <source>
        <strain evidence="12">ATCC 700253 / DSM 10332 / NAL</strain>
    </source>
</reference>
<dbReference type="InterPro" id="IPR024951">
    <property type="entry name" value="Sulfurylase_cat_dom"/>
</dbReference>
<keyword evidence="3 8" id="KW-0548">Nucleotidyltransferase</keyword>
<organism evidence="11 12">
    <name type="scientific">Sulfobacillus acidophilus (strain ATCC 700253 / DSM 10332 / NAL)</name>
    <dbReference type="NCBI Taxonomy" id="679936"/>
    <lineage>
        <taxon>Bacteria</taxon>
        <taxon>Bacillati</taxon>
        <taxon>Bacillota</taxon>
        <taxon>Clostridia</taxon>
        <taxon>Eubacteriales</taxon>
        <taxon>Clostridiales Family XVII. Incertae Sedis</taxon>
        <taxon>Sulfobacillus</taxon>
    </lineage>
</organism>
<dbReference type="Pfam" id="PF14306">
    <property type="entry name" value="PUA_2"/>
    <property type="match status" value="1"/>
</dbReference>
<evidence type="ECO:0000256" key="3">
    <source>
        <dbReference type="ARBA" id="ARBA00022695"/>
    </source>
</evidence>
<dbReference type="GO" id="GO:0000103">
    <property type="term" value="P:sulfate assimilation"/>
    <property type="evidence" value="ECO:0007669"/>
    <property type="project" value="UniProtKB-UniRule"/>
</dbReference>
<protein>
    <recommendedName>
        <fullName evidence="8">Sulfate adenylyltransferase</fullName>
        <ecNumber evidence="8">2.7.7.4</ecNumber>
    </recommendedName>
    <alternativeName>
        <fullName evidence="8">ATP-sulfurylase</fullName>
    </alternativeName>
    <alternativeName>
        <fullName evidence="8">Sulfate adenylate transferase</fullName>
        <shortName evidence="8">SAT</shortName>
    </alternativeName>
</protein>
<evidence type="ECO:0000256" key="6">
    <source>
        <dbReference type="ARBA" id="ARBA00037980"/>
    </source>
</evidence>
<dbReference type="GO" id="GO:0005524">
    <property type="term" value="F:ATP binding"/>
    <property type="evidence" value="ECO:0007669"/>
    <property type="project" value="UniProtKB-KW"/>
</dbReference>
<dbReference type="NCBIfam" id="NF003166">
    <property type="entry name" value="PRK04149.1"/>
    <property type="match status" value="1"/>
</dbReference>
<dbReference type="Pfam" id="PF01747">
    <property type="entry name" value="ATP-sulfurylase"/>
    <property type="match status" value="1"/>
</dbReference>
<reference evidence="11 12" key="2">
    <citation type="journal article" date="2012" name="Stand. Genomic Sci.">
        <title>Complete genome sequence of the moderately thermophilic mineral-sulfide-oxidizing firmicute Sulfobacillus acidophilus type strain (NAL(T)).</title>
        <authorList>
            <person name="Anderson I."/>
            <person name="Chertkov O."/>
            <person name="Chen A."/>
            <person name="Saunders E."/>
            <person name="Lapidus A."/>
            <person name="Nolan M."/>
            <person name="Lucas S."/>
            <person name="Hammon N."/>
            <person name="Deshpande S."/>
            <person name="Cheng J.F."/>
            <person name="Han C."/>
            <person name="Tapia R."/>
            <person name="Goodwin L.A."/>
            <person name="Pitluck S."/>
            <person name="Liolios K."/>
            <person name="Pagani I."/>
            <person name="Ivanova N."/>
            <person name="Mikhailova N."/>
            <person name="Pati A."/>
            <person name="Palaniappan K."/>
            <person name="Land M."/>
            <person name="Pan C."/>
            <person name="Rohde M."/>
            <person name="Pukall R."/>
            <person name="Goker M."/>
            <person name="Detter J.C."/>
            <person name="Woyke T."/>
            <person name="Bristow J."/>
            <person name="Eisen J.A."/>
            <person name="Markowitz V."/>
            <person name="Hugenholtz P."/>
            <person name="Kyrpides N.C."/>
            <person name="Klenk H.P."/>
            <person name="Mavromatis K."/>
        </authorList>
    </citation>
    <scope>NUCLEOTIDE SEQUENCE [LARGE SCALE GENOMIC DNA]</scope>
    <source>
        <strain evidence="12">ATCC 700253 / DSM 10332 / NAL</strain>
    </source>
</reference>
<dbReference type="InterPro" id="IPR002650">
    <property type="entry name" value="Sulphate_adenylyltransferase"/>
</dbReference>
<feature type="domain" description="Sulphate adenylyltransferase catalytic" evidence="9">
    <location>
        <begin position="174"/>
        <end position="380"/>
    </location>
</feature>
<dbReference type="SUPFAM" id="SSF88697">
    <property type="entry name" value="PUA domain-like"/>
    <property type="match status" value="1"/>
</dbReference>
<dbReference type="NCBIfam" id="TIGR00339">
    <property type="entry name" value="sopT"/>
    <property type="match status" value="1"/>
</dbReference>
<keyword evidence="12" id="KW-1185">Reference proteome</keyword>
<dbReference type="AlphaFoldDB" id="G8TZN2"/>
<dbReference type="Gene3D" id="3.40.50.620">
    <property type="entry name" value="HUPs"/>
    <property type="match status" value="1"/>
</dbReference>